<name>A0ABM1VUI9_APLCA</name>
<evidence type="ECO:0000259" key="8">
    <source>
        <dbReference type="PROSITE" id="PS50259"/>
    </source>
</evidence>
<keyword evidence="3 7" id="KW-1133">Transmembrane helix</keyword>
<feature type="transmembrane region" description="Helical" evidence="7">
    <location>
        <begin position="481"/>
        <end position="503"/>
    </location>
</feature>
<evidence type="ECO:0000313" key="9">
    <source>
        <dbReference type="Proteomes" id="UP000694888"/>
    </source>
</evidence>
<organism evidence="9 10">
    <name type="scientific">Aplysia californica</name>
    <name type="common">California sea hare</name>
    <dbReference type="NCBI Taxonomy" id="6500"/>
    <lineage>
        <taxon>Eukaryota</taxon>
        <taxon>Metazoa</taxon>
        <taxon>Spiralia</taxon>
        <taxon>Lophotrochozoa</taxon>
        <taxon>Mollusca</taxon>
        <taxon>Gastropoda</taxon>
        <taxon>Heterobranchia</taxon>
        <taxon>Euthyneura</taxon>
        <taxon>Tectipleura</taxon>
        <taxon>Aplysiida</taxon>
        <taxon>Aplysioidea</taxon>
        <taxon>Aplysiidae</taxon>
        <taxon>Aplysia</taxon>
    </lineage>
</organism>
<dbReference type="InterPro" id="IPR028082">
    <property type="entry name" value="Peripla_BP_I"/>
</dbReference>
<evidence type="ECO:0000256" key="5">
    <source>
        <dbReference type="ARBA" id="ARBA00023170"/>
    </source>
</evidence>
<evidence type="ECO:0000256" key="6">
    <source>
        <dbReference type="ARBA" id="ARBA00023180"/>
    </source>
</evidence>
<dbReference type="Proteomes" id="UP000694888">
    <property type="component" value="Unplaced"/>
</dbReference>
<dbReference type="RefSeq" id="XP_035826081.1">
    <property type="nucleotide sequence ID" value="XM_035970188.1"/>
</dbReference>
<sequence length="746" mass="84455">MRDFDVMERELRDSAKYPTVAFVENPLDQSEIATVNAYHSAAITDVLHELDWDVFVILSEESLEHSHMANALKKRAISKSLCLIAHIQFEPDNFWKIQDQLSRHEGLPVVLISSQVSRKKAFDWLKKEKSLFKWVISVVNEERIDVDTNDFPWGSILIDSSAKWNDHFFNDLVDSVNSPRIDNDRSSWYRDLWRLRFDCYLRPSDRRFSNADTACPSTAPASDLEHVTRSASYVIASVDSILHGAHEQYMQLCPEASGICDAFGALLLKRPRFTTDVIFQYQLHEIEFRSGGTFLPTLLVYNVQRGKIIEFCGGNFTKPVSAGTRSWKLSTIAPPRGTHSDKPHRRTGRYSILIPVEDSSEPLNRSVLDIEIEREVGQYFKSSLDMNVTSVRLYSSSGDEISQMPLVQCPYPCKCQGDNASAGAALGLLPEDTHWATRGEFKEELWAIIVVCIAGVGAVTSIILGIYVVYKICKGALARRYVGLGLLLLLSFLMLYTAVVPFVFTPNEGVCGVRFLFTGLCHALCYSVVLVKLMTLQSYKMIGLGGEVSGLNQMLTVFFMVAVQVAIGVQWWTYNTPTYRTELDIVAGTLKYACNFDREDFAMYFSYDMFLLLICSLYSIAVRNEKKNLGEAKLLLAFCWLSMFIWAAWLLCLFFLDRKYADAIICAGLLAEATSGILIVFIPKVRQVARLRYDLSQKGPFRNGYSVDTDFLYERPYSLPGTLTSTYSAKVNYPKTFSNFDSEMNY</sequence>
<dbReference type="PROSITE" id="PS50259">
    <property type="entry name" value="G_PROTEIN_RECEP_F3_4"/>
    <property type="match status" value="1"/>
</dbReference>
<protein>
    <submittedName>
        <fullName evidence="10">Metabotropic glutamate receptor 3</fullName>
    </submittedName>
</protein>
<feature type="transmembrane region" description="Helical" evidence="7">
    <location>
        <begin position="555"/>
        <end position="574"/>
    </location>
</feature>
<dbReference type="SUPFAM" id="SSF53822">
    <property type="entry name" value="Periplasmic binding protein-like I"/>
    <property type="match status" value="1"/>
</dbReference>
<accession>A0ABM1VUI9</accession>
<dbReference type="CDD" id="cd13953">
    <property type="entry name" value="7tm_classC_mGluR-like"/>
    <property type="match status" value="1"/>
</dbReference>
<dbReference type="GeneID" id="101864190"/>
<evidence type="ECO:0000256" key="1">
    <source>
        <dbReference type="ARBA" id="ARBA00004141"/>
    </source>
</evidence>
<evidence type="ECO:0000256" key="2">
    <source>
        <dbReference type="ARBA" id="ARBA00022692"/>
    </source>
</evidence>
<dbReference type="InterPro" id="IPR017978">
    <property type="entry name" value="GPCR_3_C"/>
</dbReference>
<gene>
    <name evidence="10" type="primary">LOC101864190</name>
</gene>
<keyword evidence="6" id="KW-0325">Glycoprotein</keyword>
<dbReference type="PANTHER" id="PTHR24060">
    <property type="entry name" value="METABOTROPIC GLUTAMATE RECEPTOR"/>
    <property type="match status" value="1"/>
</dbReference>
<dbReference type="InterPro" id="IPR000337">
    <property type="entry name" value="GPCR_3"/>
</dbReference>
<evidence type="ECO:0000256" key="4">
    <source>
        <dbReference type="ARBA" id="ARBA00023136"/>
    </source>
</evidence>
<keyword evidence="5 10" id="KW-0675">Receptor</keyword>
<feature type="transmembrane region" description="Helical" evidence="7">
    <location>
        <begin position="662"/>
        <end position="682"/>
    </location>
</feature>
<dbReference type="Pfam" id="PF00003">
    <property type="entry name" value="7tm_3"/>
    <property type="match status" value="1"/>
</dbReference>
<dbReference type="InterPro" id="IPR050726">
    <property type="entry name" value="mGluR"/>
</dbReference>
<evidence type="ECO:0000313" key="10">
    <source>
        <dbReference type="RefSeq" id="XP_035826081.1"/>
    </source>
</evidence>
<feature type="transmembrane region" description="Helical" evidence="7">
    <location>
        <begin position="601"/>
        <end position="622"/>
    </location>
</feature>
<dbReference type="PRINTS" id="PR00248">
    <property type="entry name" value="GPCRMGR"/>
</dbReference>
<feature type="transmembrane region" description="Helical" evidence="7">
    <location>
        <begin position="634"/>
        <end position="656"/>
    </location>
</feature>
<reference evidence="10" key="1">
    <citation type="submission" date="2025-08" db="UniProtKB">
        <authorList>
            <consortium name="RefSeq"/>
        </authorList>
    </citation>
    <scope>IDENTIFICATION</scope>
</reference>
<comment type="subcellular location">
    <subcellularLocation>
        <location evidence="1">Membrane</location>
        <topology evidence="1">Multi-pass membrane protein</topology>
    </subcellularLocation>
</comment>
<proteinExistence type="predicted"/>
<evidence type="ECO:0000256" key="7">
    <source>
        <dbReference type="SAM" id="Phobius"/>
    </source>
</evidence>
<keyword evidence="4 7" id="KW-0472">Membrane</keyword>
<keyword evidence="2 7" id="KW-0812">Transmembrane</keyword>
<dbReference type="Gene3D" id="3.40.50.2300">
    <property type="match status" value="2"/>
</dbReference>
<feature type="domain" description="G-protein coupled receptors family 3 profile" evidence="8">
    <location>
        <begin position="446"/>
        <end position="688"/>
    </location>
</feature>
<feature type="transmembrane region" description="Helical" evidence="7">
    <location>
        <begin position="445"/>
        <end position="469"/>
    </location>
</feature>
<evidence type="ECO:0000256" key="3">
    <source>
        <dbReference type="ARBA" id="ARBA00022989"/>
    </source>
</evidence>
<feature type="transmembrane region" description="Helical" evidence="7">
    <location>
        <begin position="515"/>
        <end position="534"/>
    </location>
</feature>
<keyword evidence="9" id="KW-1185">Reference proteome</keyword>